<gene>
    <name evidence="1" type="ORF">METZ01_LOCUS147361</name>
</gene>
<sequence>FVGNIEEGLPIGTVKQILSLMNKRNLLEN</sequence>
<evidence type="ECO:0000313" key="1">
    <source>
        <dbReference type="EMBL" id="SVA94507.1"/>
    </source>
</evidence>
<proteinExistence type="predicted"/>
<name>A0A382A098_9ZZZZ</name>
<accession>A0A382A098</accession>
<dbReference type="EMBL" id="UINC01023239">
    <property type="protein sequence ID" value="SVA94507.1"/>
    <property type="molecule type" value="Genomic_DNA"/>
</dbReference>
<feature type="non-terminal residue" evidence="1">
    <location>
        <position position="1"/>
    </location>
</feature>
<protein>
    <submittedName>
        <fullName evidence="1">Uncharacterized protein</fullName>
    </submittedName>
</protein>
<dbReference type="AlphaFoldDB" id="A0A382A098"/>
<reference evidence="1" key="1">
    <citation type="submission" date="2018-05" db="EMBL/GenBank/DDBJ databases">
        <authorList>
            <person name="Lanie J.A."/>
            <person name="Ng W.-L."/>
            <person name="Kazmierczak K.M."/>
            <person name="Andrzejewski T.M."/>
            <person name="Davidsen T.M."/>
            <person name="Wayne K.J."/>
            <person name="Tettelin H."/>
            <person name="Glass J.I."/>
            <person name="Rusch D."/>
            <person name="Podicherti R."/>
            <person name="Tsui H.-C.T."/>
            <person name="Winkler M.E."/>
        </authorList>
    </citation>
    <scope>NUCLEOTIDE SEQUENCE</scope>
</reference>
<organism evidence="1">
    <name type="scientific">marine metagenome</name>
    <dbReference type="NCBI Taxonomy" id="408172"/>
    <lineage>
        <taxon>unclassified sequences</taxon>
        <taxon>metagenomes</taxon>
        <taxon>ecological metagenomes</taxon>
    </lineage>
</organism>